<feature type="transmembrane region" description="Helical" evidence="8">
    <location>
        <begin position="284"/>
        <end position="301"/>
    </location>
</feature>
<feature type="transmembrane region" description="Helical" evidence="8">
    <location>
        <begin position="113"/>
        <end position="136"/>
    </location>
</feature>
<evidence type="ECO:0000256" key="6">
    <source>
        <dbReference type="ARBA" id="ARBA00023136"/>
    </source>
</evidence>
<dbReference type="InterPro" id="IPR020846">
    <property type="entry name" value="MFS_dom"/>
</dbReference>
<dbReference type="InterPro" id="IPR050930">
    <property type="entry name" value="MFS_Vesicular_Transporter"/>
</dbReference>
<dbReference type="PANTHER" id="PTHR23506">
    <property type="entry name" value="GH10249P"/>
    <property type="match status" value="1"/>
</dbReference>
<keyword evidence="5 8" id="KW-1133">Transmembrane helix</keyword>
<dbReference type="InterPro" id="IPR036259">
    <property type="entry name" value="MFS_trans_sf"/>
</dbReference>
<dbReference type="InterPro" id="IPR001958">
    <property type="entry name" value="Tet-R_TetA/multi-R_MdtG-like"/>
</dbReference>
<feature type="transmembrane region" description="Helical" evidence="8">
    <location>
        <begin position="177"/>
        <end position="198"/>
    </location>
</feature>
<protein>
    <submittedName>
        <fullName evidence="10">MFS general substrate transporter</fullName>
    </submittedName>
</protein>
<dbReference type="Gene3D" id="1.20.1250.20">
    <property type="entry name" value="MFS general substrate transporter like domains"/>
    <property type="match status" value="1"/>
</dbReference>
<sequence>MSVDNGSLAQPFGYRWRSSKLFIVMDTTDTFLFSFIVPILPAILEGRIRLAQSQTQFFTSVILSMNALVSIALALFIGYLADRVSSKNNLMILSWVINIVGTVVTGWSKTLTWLFVGRLLQTVAGSFIWIAGMAILGNAVGPNHLAKAIGLVTLFVSAGLLCGPAVSGTLYQIVSYFTMWTSPFAVLVLGIILQFLVIEVPHSEDESIQSDSSANGEETLVSNNNPDEEQRSENSPLLTHESGLDTGYQTLSGLDEHIIPSQGAQQMQSAKPNVYVMLLCKRRVLTALLADIVFAMMIASFETTIPIHIKQVFAWETMQAGLLFLLLQLPSLVLLMPAGWLKDKIGMHYPVAVGFILFAPSLWLLGVPGDDGFEWANHGNTGQKIYIVTLLAIGAWRTLLLGFGGVQVMHGANELMAEFPTSFGRGGAYSRAFSLSNISWKLGMFLGPLLSGILSDSVGYYYMNVSFGTFCFCLFLFHGLISRRTALLCFITGISTLLVFRNS</sequence>
<dbReference type="GO" id="GO:0022857">
    <property type="term" value="F:transmembrane transporter activity"/>
    <property type="evidence" value="ECO:0007669"/>
    <property type="project" value="InterPro"/>
</dbReference>
<dbReference type="PROSITE" id="PS50850">
    <property type="entry name" value="MFS"/>
    <property type="match status" value="1"/>
</dbReference>
<dbReference type="InterPro" id="IPR011701">
    <property type="entry name" value="MFS"/>
</dbReference>
<accession>A0A9X0CAY7</accession>
<feature type="transmembrane region" description="Helical" evidence="8">
    <location>
        <begin position="21"/>
        <end position="44"/>
    </location>
</feature>
<feature type="transmembrane region" description="Helical" evidence="8">
    <location>
        <begin position="460"/>
        <end position="478"/>
    </location>
</feature>
<name>A0A9X0CAY7_9EURO</name>
<comment type="subcellular location">
    <subcellularLocation>
        <location evidence="1">Membrane</location>
        <topology evidence="1">Multi-pass membrane protein</topology>
    </subcellularLocation>
</comment>
<evidence type="ECO:0000313" key="10">
    <source>
        <dbReference type="EMBL" id="KAJ5519854.1"/>
    </source>
</evidence>
<dbReference type="AlphaFoldDB" id="A0A9X0CAY7"/>
<evidence type="ECO:0000313" key="11">
    <source>
        <dbReference type="Proteomes" id="UP001149954"/>
    </source>
</evidence>
<evidence type="ECO:0000256" key="4">
    <source>
        <dbReference type="ARBA" id="ARBA00022692"/>
    </source>
</evidence>
<feature type="compositionally biased region" description="Polar residues" evidence="7">
    <location>
        <begin position="209"/>
        <end position="225"/>
    </location>
</feature>
<feature type="transmembrane region" description="Helical" evidence="8">
    <location>
        <begin position="348"/>
        <end position="365"/>
    </location>
</feature>
<dbReference type="GO" id="GO:0016020">
    <property type="term" value="C:membrane"/>
    <property type="evidence" value="ECO:0007669"/>
    <property type="project" value="UniProtKB-SubCell"/>
</dbReference>
<evidence type="ECO:0000256" key="7">
    <source>
        <dbReference type="SAM" id="MobiDB-lite"/>
    </source>
</evidence>
<evidence type="ECO:0000259" key="9">
    <source>
        <dbReference type="PROSITE" id="PS50850"/>
    </source>
</evidence>
<keyword evidence="11" id="KW-1185">Reference proteome</keyword>
<feature type="domain" description="Major facilitator superfamily (MFS) profile" evidence="9">
    <location>
        <begin position="22"/>
        <end position="497"/>
    </location>
</feature>
<dbReference type="PANTHER" id="PTHR23506:SF35">
    <property type="entry name" value="MAJOR FACILITATOR SUPERFAMILY (MFS) PROFILE DOMAIN-CONTAINING PROTEIN-RELATED"/>
    <property type="match status" value="1"/>
</dbReference>
<evidence type="ECO:0000256" key="2">
    <source>
        <dbReference type="ARBA" id="ARBA00006829"/>
    </source>
</evidence>
<feature type="transmembrane region" description="Helical" evidence="8">
    <location>
        <begin position="56"/>
        <end position="78"/>
    </location>
</feature>
<keyword evidence="6 8" id="KW-0472">Membrane</keyword>
<comment type="similarity">
    <text evidence="2">Belongs to the major facilitator superfamily. Vesicular transporter family.</text>
</comment>
<dbReference type="PRINTS" id="PR01035">
    <property type="entry name" value="TCRTETA"/>
</dbReference>
<feature type="transmembrane region" description="Helical" evidence="8">
    <location>
        <begin position="321"/>
        <end position="341"/>
    </location>
</feature>
<feature type="transmembrane region" description="Helical" evidence="8">
    <location>
        <begin position="90"/>
        <end position="107"/>
    </location>
</feature>
<feature type="transmembrane region" description="Helical" evidence="8">
    <location>
        <begin position="148"/>
        <end position="171"/>
    </location>
</feature>
<dbReference type="OrthoDB" id="5086884at2759"/>
<gene>
    <name evidence="10" type="ORF">N7463_000307</name>
</gene>
<keyword evidence="3" id="KW-0813">Transport</keyword>
<evidence type="ECO:0000256" key="3">
    <source>
        <dbReference type="ARBA" id="ARBA00022448"/>
    </source>
</evidence>
<dbReference type="Proteomes" id="UP001149954">
    <property type="component" value="Unassembled WGS sequence"/>
</dbReference>
<feature type="region of interest" description="Disordered" evidence="7">
    <location>
        <begin position="207"/>
        <end position="241"/>
    </location>
</feature>
<comment type="caution">
    <text evidence="10">The sequence shown here is derived from an EMBL/GenBank/DDBJ whole genome shotgun (WGS) entry which is preliminary data.</text>
</comment>
<organism evidence="10 11">
    <name type="scientific">Penicillium fimorum</name>
    <dbReference type="NCBI Taxonomy" id="1882269"/>
    <lineage>
        <taxon>Eukaryota</taxon>
        <taxon>Fungi</taxon>
        <taxon>Dikarya</taxon>
        <taxon>Ascomycota</taxon>
        <taxon>Pezizomycotina</taxon>
        <taxon>Eurotiomycetes</taxon>
        <taxon>Eurotiomycetidae</taxon>
        <taxon>Eurotiales</taxon>
        <taxon>Aspergillaceae</taxon>
        <taxon>Penicillium</taxon>
    </lineage>
</organism>
<evidence type="ECO:0000256" key="8">
    <source>
        <dbReference type="SAM" id="Phobius"/>
    </source>
</evidence>
<keyword evidence="4 8" id="KW-0812">Transmembrane</keyword>
<proteinExistence type="inferred from homology"/>
<dbReference type="EMBL" id="JAPWDS010000001">
    <property type="protein sequence ID" value="KAJ5519854.1"/>
    <property type="molecule type" value="Genomic_DNA"/>
</dbReference>
<evidence type="ECO:0000256" key="1">
    <source>
        <dbReference type="ARBA" id="ARBA00004141"/>
    </source>
</evidence>
<reference evidence="10" key="1">
    <citation type="submission" date="2022-12" db="EMBL/GenBank/DDBJ databases">
        <authorList>
            <person name="Petersen C."/>
        </authorList>
    </citation>
    <scope>NUCLEOTIDE SEQUENCE</scope>
    <source>
        <strain evidence="10">IBT 29495</strain>
    </source>
</reference>
<dbReference type="Pfam" id="PF07690">
    <property type="entry name" value="MFS_1"/>
    <property type="match status" value="1"/>
</dbReference>
<dbReference type="SUPFAM" id="SSF103473">
    <property type="entry name" value="MFS general substrate transporter"/>
    <property type="match status" value="1"/>
</dbReference>
<feature type="transmembrane region" description="Helical" evidence="8">
    <location>
        <begin position="385"/>
        <end position="406"/>
    </location>
</feature>
<evidence type="ECO:0000256" key="5">
    <source>
        <dbReference type="ARBA" id="ARBA00022989"/>
    </source>
</evidence>
<reference evidence="10" key="2">
    <citation type="journal article" date="2023" name="IMA Fungus">
        <title>Comparative genomic study of the Penicillium genus elucidates a diverse pangenome and 15 lateral gene transfer events.</title>
        <authorList>
            <person name="Petersen C."/>
            <person name="Sorensen T."/>
            <person name="Nielsen M.R."/>
            <person name="Sondergaard T.E."/>
            <person name="Sorensen J.L."/>
            <person name="Fitzpatrick D.A."/>
            <person name="Frisvad J.C."/>
            <person name="Nielsen K.L."/>
        </authorList>
    </citation>
    <scope>NUCLEOTIDE SEQUENCE</scope>
    <source>
        <strain evidence="10">IBT 29495</strain>
    </source>
</reference>